<reference evidence="2 3" key="1">
    <citation type="submission" date="2020-07" db="EMBL/GenBank/DDBJ databases">
        <title>Sequencing the genomes of 1000 actinobacteria strains.</title>
        <authorList>
            <person name="Klenk H.-P."/>
        </authorList>
    </citation>
    <scope>NUCLEOTIDE SEQUENCE [LARGE SCALE GENOMIC DNA]</scope>
    <source>
        <strain evidence="2 3">DSM 29531</strain>
    </source>
</reference>
<name>A0A853DDN5_9MICO</name>
<feature type="compositionally biased region" description="Low complexity" evidence="1">
    <location>
        <begin position="25"/>
        <end position="50"/>
    </location>
</feature>
<sequence length="313" mass="32621">MGGALGALGAATVAACGAPAAIIPAARTSGPPRTPTSTPTSRPSTVPAAAELPGGGRTIFPSRFLFGWCGSPGAPALGQLGIGDLDVQLDRMMSACPAWSTGRKILPVVELIATVVQGAPGGDGLFRARVSDEVISTWLTAARAHGALLLLNIQPGRASFLDEARAYEHWLTEPDVGLALDPEWSIRAGQRPGAVFGSTTGEIVNDVAAYLSGLVSAHRLPEKALVVHVLRPSILRDQSALRPHTGVALVKSVDGIGAAEDKTDTYHLVMKDTPAFVAPGFKLFFQEDAQAGPLMTPAQVLALVPRPEYVLYE</sequence>
<gene>
    <name evidence="2" type="ORF">HNR15_001710</name>
</gene>
<dbReference type="Proteomes" id="UP000571817">
    <property type="component" value="Unassembled WGS sequence"/>
</dbReference>
<evidence type="ECO:0000313" key="3">
    <source>
        <dbReference type="Proteomes" id="UP000571817"/>
    </source>
</evidence>
<proteinExistence type="predicted"/>
<dbReference type="RefSeq" id="WP_179480863.1">
    <property type="nucleotide sequence ID" value="NZ_JACCFW010000001.1"/>
</dbReference>
<evidence type="ECO:0000313" key="2">
    <source>
        <dbReference type="EMBL" id="NYJ74747.1"/>
    </source>
</evidence>
<keyword evidence="3" id="KW-1185">Reference proteome</keyword>
<comment type="caution">
    <text evidence="2">The sequence shown here is derived from an EMBL/GenBank/DDBJ whole genome shotgun (WGS) entry which is preliminary data.</text>
</comment>
<dbReference type="AlphaFoldDB" id="A0A853DDN5"/>
<dbReference type="EMBL" id="JACCFW010000001">
    <property type="protein sequence ID" value="NYJ74747.1"/>
    <property type="molecule type" value="Genomic_DNA"/>
</dbReference>
<evidence type="ECO:0008006" key="4">
    <source>
        <dbReference type="Google" id="ProtNLM"/>
    </source>
</evidence>
<accession>A0A853DDN5</accession>
<protein>
    <recommendedName>
        <fullName evidence="4">Lipoprotein</fullName>
    </recommendedName>
</protein>
<organism evidence="2 3">
    <name type="scientific">Allobranchiibius huperziae</name>
    <dbReference type="NCBI Taxonomy" id="1874116"/>
    <lineage>
        <taxon>Bacteria</taxon>
        <taxon>Bacillati</taxon>
        <taxon>Actinomycetota</taxon>
        <taxon>Actinomycetes</taxon>
        <taxon>Micrococcales</taxon>
        <taxon>Dermacoccaceae</taxon>
        <taxon>Allobranchiibius</taxon>
    </lineage>
</organism>
<feature type="region of interest" description="Disordered" evidence="1">
    <location>
        <begin position="25"/>
        <end position="52"/>
    </location>
</feature>
<evidence type="ECO:0000256" key="1">
    <source>
        <dbReference type="SAM" id="MobiDB-lite"/>
    </source>
</evidence>